<evidence type="ECO:0000313" key="3">
    <source>
        <dbReference type="Proteomes" id="UP001610335"/>
    </source>
</evidence>
<feature type="region of interest" description="Disordered" evidence="1">
    <location>
        <begin position="135"/>
        <end position="154"/>
    </location>
</feature>
<accession>A0ABR4I1T0</accession>
<reference evidence="2 3" key="1">
    <citation type="submission" date="2024-07" db="EMBL/GenBank/DDBJ databases">
        <title>Section-level genome sequencing and comparative genomics of Aspergillus sections Usti and Cavernicolus.</title>
        <authorList>
            <consortium name="Lawrence Berkeley National Laboratory"/>
            <person name="Nybo J.L."/>
            <person name="Vesth T.C."/>
            <person name="Theobald S."/>
            <person name="Frisvad J.C."/>
            <person name="Larsen T.O."/>
            <person name="Kjaerboelling I."/>
            <person name="Rothschild-Mancinelli K."/>
            <person name="Lyhne E.K."/>
            <person name="Kogle M.E."/>
            <person name="Barry K."/>
            <person name="Clum A."/>
            <person name="Na H."/>
            <person name="Ledsgaard L."/>
            <person name="Lin J."/>
            <person name="Lipzen A."/>
            <person name="Kuo A."/>
            <person name="Riley R."/>
            <person name="Mondo S."/>
            <person name="LaButti K."/>
            <person name="Haridas S."/>
            <person name="Pangalinan J."/>
            <person name="Salamov A.A."/>
            <person name="Simmons B.A."/>
            <person name="Magnuson J.K."/>
            <person name="Chen J."/>
            <person name="Drula E."/>
            <person name="Henrissat B."/>
            <person name="Wiebenga A."/>
            <person name="Lubbers R.J."/>
            <person name="Gomes A.C."/>
            <person name="Makela M.R."/>
            <person name="Stajich J."/>
            <person name="Grigoriev I.V."/>
            <person name="Mortensen U.H."/>
            <person name="De vries R.P."/>
            <person name="Baker S.E."/>
            <person name="Andersen M.R."/>
        </authorList>
    </citation>
    <scope>NUCLEOTIDE SEQUENCE [LARGE SCALE GENOMIC DNA]</scope>
    <source>
        <strain evidence="2 3">CBS 600.67</strain>
    </source>
</reference>
<keyword evidence="3" id="KW-1185">Reference proteome</keyword>
<proteinExistence type="predicted"/>
<dbReference type="Proteomes" id="UP001610335">
    <property type="component" value="Unassembled WGS sequence"/>
</dbReference>
<name>A0ABR4I1T0_9EURO</name>
<feature type="region of interest" description="Disordered" evidence="1">
    <location>
        <begin position="427"/>
        <end position="456"/>
    </location>
</feature>
<sequence length="456" mass="51498">MSSVTSTSQASIPEARILVQGLTRQDRPEEVQRKLDKTIRTIKAHLSSGHRESSLELQLDHELIHSRQITQLLDETGVRYYFDEDNLFIYAMPSSIHESLGSFAVSCLNRLKNEILMPEEARNLRAGVASTRLDGKIKGSGTKRQASKKSPDQSFVFSDPQTCRRYRTVIFEAGFSETHDDLIRDMKQWLLHSRGRVQLVILADFNEDKKQLLKQQKSDSFRDRAAKILEDFGTPLGRSKHADILSLTADDCVHQGDRATDISSAPAKGLNHEIDDVVQVEDWIGPITADFEFWVLKDSKPYRRGRARVFPELTGRLPPIYAGDVIPLSSQVSLPNFDASRKLHLDLEEFRCCLLGGIHDDAVERAFDFACPINASEQHLKHTSNFQPPRRNDESNDLFMSVEGKPQYVVDRGDAPQEDDLEALLREREDEAIPSNNPTAVPSLDKNGYADDLEAM</sequence>
<gene>
    <name evidence="2" type="ORF">BDW59DRAFT_164043</name>
</gene>
<evidence type="ECO:0000313" key="2">
    <source>
        <dbReference type="EMBL" id="KAL2821704.1"/>
    </source>
</evidence>
<dbReference type="EMBL" id="JBFXLS010000062">
    <property type="protein sequence ID" value="KAL2821704.1"/>
    <property type="molecule type" value="Genomic_DNA"/>
</dbReference>
<organism evidence="2 3">
    <name type="scientific">Aspergillus cavernicola</name>
    <dbReference type="NCBI Taxonomy" id="176166"/>
    <lineage>
        <taxon>Eukaryota</taxon>
        <taxon>Fungi</taxon>
        <taxon>Dikarya</taxon>
        <taxon>Ascomycota</taxon>
        <taxon>Pezizomycotina</taxon>
        <taxon>Eurotiomycetes</taxon>
        <taxon>Eurotiomycetidae</taxon>
        <taxon>Eurotiales</taxon>
        <taxon>Aspergillaceae</taxon>
        <taxon>Aspergillus</taxon>
        <taxon>Aspergillus subgen. Nidulantes</taxon>
    </lineage>
</organism>
<evidence type="ECO:0000256" key="1">
    <source>
        <dbReference type="SAM" id="MobiDB-lite"/>
    </source>
</evidence>
<comment type="caution">
    <text evidence="2">The sequence shown here is derived from an EMBL/GenBank/DDBJ whole genome shotgun (WGS) entry which is preliminary data.</text>
</comment>
<protein>
    <submittedName>
        <fullName evidence="2">Uncharacterized protein</fullName>
    </submittedName>
</protein>